<dbReference type="Proteomes" id="UP000642284">
    <property type="component" value="Unassembled WGS sequence"/>
</dbReference>
<dbReference type="EMBL" id="JACTVJ010000021">
    <property type="protein sequence ID" value="MBC9717788.1"/>
    <property type="molecule type" value="Genomic_DNA"/>
</dbReference>
<reference evidence="2 3" key="1">
    <citation type="submission" date="2020-08" db="EMBL/GenBank/DDBJ databases">
        <title>Genemic of Streptomyces polyaspartic.</title>
        <authorList>
            <person name="Liu W."/>
        </authorList>
    </citation>
    <scope>NUCLEOTIDE SEQUENCE [LARGE SCALE GENOMIC DNA]</scope>
    <source>
        <strain evidence="2 3">TRM66268-LWL</strain>
    </source>
</reference>
<comment type="caution">
    <text evidence="2">The sequence shown here is derived from an EMBL/GenBank/DDBJ whole genome shotgun (WGS) entry which is preliminary data.</text>
</comment>
<evidence type="ECO:0000313" key="2">
    <source>
        <dbReference type="EMBL" id="MBC9717788.1"/>
    </source>
</evidence>
<protein>
    <submittedName>
        <fullName evidence="2">SpoIIE family protein phosphatase</fullName>
    </submittedName>
</protein>
<name>A0ABR7SU34_9ACTN</name>
<dbReference type="InterPro" id="IPR001932">
    <property type="entry name" value="PPM-type_phosphatase-like_dom"/>
</dbReference>
<accession>A0ABR7SU34</accession>
<dbReference type="RefSeq" id="WP_187818234.1">
    <property type="nucleotide sequence ID" value="NZ_JACTVJ010000021.1"/>
</dbReference>
<dbReference type="SMART" id="SM00331">
    <property type="entry name" value="PP2C_SIG"/>
    <property type="match status" value="1"/>
</dbReference>
<organism evidence="2 3">
    <name type="scientific">Streptomyces polyasparticus</name>
    <dbReference type="NCBI Taxonomy" id="2767826"/>
    <lineage>
        <taxon>Bacteria</taxon>
        <taxon>Bacillati</taxon>
        <taxon>Actinomycetota</taxon>
        <taxon>Actinomycetes</taxon>
        <taxon>Kitasatosporales</taxon>
        <taxon>Streptomycetaceae</taxon>
        <taxon>Streptomyces</taxon>
    </lineage>
</organism>
<dbReference type="SMART" id="SM00332">
    <property type="entry name" value="PP2Cc"/>
    <property type="match status" value="1"/>
</dbReference>
<proteinExistence type="predicted"/>
<gene>
    <name evidence="2" type="ORF">H9Y04_35185</name>
</gene>
<dbReference type="InterPro" id="IPR036457">
    <property type="entry name" value="PPM-type-like_dom_sf"/>
</dbReference>
<feature type="domain" description="PPM-type phosphatase" evidence="1">
    <location>
        <begin position="7"/>
        <end position="231"/>
    </location>
</feature>
<evidence type="ECO:0000259" key="1">
    <source>
        <dbReference type="PROSITE" id="PS51746"/>
    </source>
</evidence>
<dbReference type="PROSITE" id="PS51746">
    <property type="entry name" value="PPM_2"/>
    <property type="match status" value="1"/>
</dbReference>
<dbReference type="SUPFAM" id="SSF81606">
    <property type="entry name" value="PP2C-like"/>
    <property type="match status" value="1"/>
</dbReference>
<sequence>MPRREWHTGYAQSKGRREVQADAYAIARDDPSGRVAVTVTDGIGDNEEAAAIARLTSTAAAHATLAHDPGQGCQAARARRAARYSPLQPHAAGEPADASIVTALVSADHSRLWIAWAGICRAYVLYDSGALERATFDHCLGVTIRRGTSVTYAPQVTRTVARNEFVTAHLPVRHIRRLLLCSDGVHQHLADIAIATVLRDSTTDATEAANILARAGGLTGTDNATAVVIQRAE</sequence>
<evidence type="ECO:0000313" key="3">
    <source>
        <dbReference type="Proteomes" id="UP000642284"/>
    </source>
</evidence>
<dbReference type="Gene3D" id="3.60.40.10">
    <property type="entry name" value="PPM-type phosphatase domain"/>
    <property type="match status" value="1"/>
</dbReference>
<keyword evidence="3" id="KW-1185">Reference proteome</keyword>